<evidence type="ECO:0000313" key="2">
    <source>
        <dbReference type="EMBL" id="CAB4835326.1"/>
    </source>
</evidence>
<dbReference type="SUPFAM" id="SSF54909">
    <property type="entry name" value="Dimeric alpha+beta barrel"/>
    <property type="match status" value="1"/>
</dbReference>
<evidence type="ECO:0000313" key="3">
    <source>
        <dbReference type="EMBL" id="CAB4930186.1"/>
    </source>
</evidence>
<evidence type="ECO:0000313" key="4">
    <source>
        <dbReference type="EMBL" id="CAB4978563.1"/>
    </source>
</evidence>
<dbReference type="EMBL" id="CAEZYR010000167">
    <property type="protein sequence ID" value="CAB4768906.1"/>
    <property type="molecule type" value="Genomic_DNA"/>
</dbReference>
<dbReference type="InterPro" id="IPR011008">
    <property type="entry name" value="Dimeric_a/b-barrel"/>
</dbReference>
<sequence length="249" mass="27735">MMGSMAEPRAYIHEFVDITGHNRAKYFQHITANWSPIGQRDREQLCFGIWGTVGSTGRWPEVINLWEYRDLAHLAENFRIECDHPSMQDPALADWWSAAEGFRRGGYDRVLLSADFSPSLDELLAQGVPGAVYAHDLVSVTPGTSRAFLELVAEHGVDAHREAGATLVGAFRTALVDDREAVLLWAYPDWATWAESESAADHGGPLGRWRATARGLARESWRFLMADAPLSPLRTGRQPTESDRTGWTG</sequence>
<dbReference type="EMBL" id="CAFBMH010000136">
    <property type="protein sequence ID" value="CAB4930186.1"/>
    <property type="molecule type" value="Genomic_DNA"/>
</dbReference>
<proteinExistence type="predicted"/>
<dbReference type="EMBL" id="CAFABA010000122">
    <property type="protein sequence ID" value="CAB4835326.1"/>
    <property type="molecule type" value="Genomic_DNA"/>
</dbReference>
<dbReference type="EMBL" id="CAFBOS010000007">
    <property type="protein sequence ID" value="CAB4978563.1"/>
    <property type="molecule type" value="Genomic_DNA"/>
</dbReference>
<dbReference type="Gene3D" id="3.30.70.100">
    <property type="match status" value="1"/>
</dbReference>
<protein>
    <submittedName>
        <fullName evidence="3">Unannotated protein</fullName>
    </submittedName>
</protein>
<organism evidence="3">
    <name type="scientific">freshwater metagenome</name>
    <dbReference type="NCBI Taxonomy" id="449393"/>
    <lineage>
        <taxon>unclassified sequences</taxon>
        <taxon>metagenomes</taxon>
        <taxon>ecological metagenomes</taxon>
    </lineage>
</organism>
<name>A0A6J7IHV4_9ZZZZ</name>
<gene>
    <name evidence="1" type="ORF">UFOPK2754_02985</name>
    <name evidence="2" type="ORF">UFOPK3139_02413</name>
    <name evidence="3" type="ORF">UFOPK3543_02610</name>
    <name evidence="4" type="ORF">UFOPK3967_00203</name>
</gene>
<accession>A0A6J7IHV4</accession>
<dbReference type="AlphaFoldDB" id="A0A6J7IHV4"/>
<reference evidence="3" key="1">
    <citation type="submission" date="2020-05" db="EMBL/GenBank/DDBJ databases">
        <authorList>
            <person name="Chiriac C."/>
            <person name="Salcher M."/>
            <person name="Ghai R."/>
            <person name="Kavagutti S V."/>
        </authorList>
    </citation>
    <scope>NUCLEOTIDE SEQUENCE</scope>
</reference>
<evidence type="ECO:0000313" key="1">
    <source>
        <dbReference type="EMBL" id="CAB4768906.1"/>
    </source>
</evidence>